<comment type="caution">
    <text evidence="1">The sequence shown here is derived from an EMBL/GenBank/DDBJ whole genome shotgun (WGS) entry which is preliminary data.</text>
</comment>
<dbReference type="Proteomes" id="UP000183085">
    <property type="component" value="Unassembled WGS sequence"/>
</dbReference>
<dbReference type="GO" id="GO:0006260">
    <property type="term" value="P:DNA replication"/>
    <property type="evidence" value="ECO:0007669"/>
    <property type="project" value="InterPro"/>
</dbReference>
<accession>A0A1J5EH86</accession>
<name>A0A1J5EH86_9BACT</name>
<dbReference type="AlphaFoldDB" id="A0A1J5EH86"/>
<dbReference type="Pfam" id="PF13597">
    <property type="entry name" value="NRDD"/>
    <property type="match status" value="1"/>
</dbReference>
<sequence>MIVQEFVDYLVNHPDEFEWKEEECEGKTGFLVGHKRFETLTHFTPEVIGKHNLEFLLSQTIQGKDVEKITRVTGYFSKVSGWNKGKLGELKDRDRSGIGE</sequence>
<proteinExistence type="predicted"/>
<evidence type="ECO:0000313" key="1">
    <source>
        <dbReference type="EMBL" id="OIP42064.1"/>
    </source>
</evidence>
<reference evidence="1 2" key="1">
    <citation type="journal article" date="2016" name="Environ. Microbiol.">
        <title>Genomic resolution of a cold subsurface aquifer community provides metabolic insights for novel microbes adapted to high CO concentrations.</title>
        <authorList>
            <person name="Probst A.J."/>
            <person name="Castelle C.J."/>
            <person name="Singh A."/>
            <person name="Brown C.T."/>
            <person name="Anantharaman K."/>
            <person name="Sharon I."/>
            <person name="Hug L.A."/>
            <person name="Burstein D."/>
            <person name="Emerson J.B."/>
            <person name="Thomas B.C."/>
            <person name="Banfield J.F."/>
        </authorList>
    </citation>
    <scope>NUCLEOTIDE SEQUENCE [LARGE SCALE GENOMIC DNA]</scope>
    <source>
        <strain evidence="1">CG2_30_40_21</strain>
    </source>
</reference>
<evidence type="ECO:0000313" key="2">
    <source>
        <dbReference type="Proteomes" id="UP000183085"/>
    </source>
</evidence>
<dbReference type="EMBL" id="MNYI01000061">
    <property type="protein sequence ID" value="OIP42064.1"/>
    <property type="molecule type" value="Genomic_DNA"/>
</dbReference>
<dbReference type="GO" id="GO:0008998">
    <property type="term" value="F:ribonucleoside-triphosphate reductase (thioredoxin) activity"/>
    <property type="evidence" value="ECO:0007669"/>
    <property type="project" value="InterPro"/>
</dbReference>
<organism evidence="1 2">
    <name type="scientific">Candidatus Desantisbacteria bacterium CG2_30_40_21</name>
    <dbReference type="NCBI Taxonomy" id="1817895"/>
    <lineage>
        <taxon>Bacteria</taxon>
        <taxon>Candidatus Desantisiibacteriota</taxon>
    </lineage>
</organism>
<gene>
    <name evidence="1" type="ORF">AUJ95_02200</name>
</gene>
<protein>
    <submittedName>
        <fullName evidence="1">Uncharacterized protein</fullName>
    </submittedName>
</protein>
<dbReference type="STRING" id="1817895.AUJ95_02200"/>
<dbReference type="InterPro" id="IPR012833">
    <property type="entry name" value="NrdD"/>
</dbReference>